<protein>
    <submittedName>
        <fullName evidence="1">Uncharacterized protein</fullName>
    </submittedName>
</protein>
<dbReference type="Proteomes" id="UP000295719">
    <property type="component" value="Unassembled WGS sequence"/>
</dbReference>
<comment type="caution">
    <text evidence="1">The sequence shown here is derived from an EMBL/GenBank/DDBJ whole genome shotgun (WGS) entry which is preliminary data.</text>
</comment>
<proteinExistence type="predicted"/>
<evidence type="ECO:0000313" key="1">
    <source>
        <dbReference type="EMBL" id="TCV95259.1"/>
    </source>
</evidence>
<name>A0A4V2W4B6_9GAMM</name>
<reference evidence="1 2" key="1">
    <citation type="submission" date="2019-03" db="EMBL/GenBank/DDBJ databases">
        <title>Genomic Encyclopedia of Type Strains, Phase IV (KMG-IV): sequencing the most valuable type-strain genomes for metagenomic binning, comparative biology and taxonomic classification.</title>
        <authorList>
            <person name="Goeker M."/>
        </authorList>
    </citation>
    <scope>NUCLEOTIDE SEQUENCE [LARGE SCALE GENOMIC DNA]</scope>
    <source>
        <strain evidence="1 2">DSM 19580</strain>
    </source>
</reference>
<keyword evidence="2" id="KW-1185">Reference proteome</keyword>
<evidence type="ECO:0000313" key="2">
    <source>
        <dbReference type="Proteomes" id="UP000295719"/>
    </source>
</evidence>
<dbReference type="AlphaFoldDB" id="A0A4V2W4B6"/>
<gene>
    <name evidence="1" type="ORF">EDC52_106191</name>
</gene>
<organism evidence="1 2">
    <name type="scientific">Biostraticola tofi</name>
    <dbReference type="NCBI Taxonomy" id="466109"/>
    <lineage>
        <taxon>Bacteria</taxon>
        <taxon>Pseudomonadati</taxon>
        <taxon>Pseudomonadota</taxon>
        <taxon>Gammaproteobacteria</taxon>
        <taxon>Enterobacterales</taxon>
        <taxon>Bruguierivoracaceae</taxon>
        <taxon>Biostraticola</taxon>
    </lineage>
</organism>
<sequence>MAYATTNPYTGETLKTFPNATDEGVSLALN</sequence>
<dbReference type="EMBL" id="SMCR01000006">
    <property type="protein sequence ID" value="TCV95259.1"/>
    <property type="molecule type" value="Genomic_DNA"/>
</dbReference>
<accession>A0A4V2W4B6</accession>